<dbReference type="InterPro" id="IPR056227">
    <property type="entry name" value="TMD0_ABC"/>
</dbReference>
<feature type="transmembrane region" description="Helical" evidence="9">
    <location>
        <begin position="1085"/>
        <end position="1105"/>
    </location>
</feature>
<keyword evidence="2" id="KW-0813">Transport</keyword>
<protein>
    <recommendedName>
        <fullName evidence="14">P-loop containing nucleoside triphosphate hydrolase protein</fullName>
    </recommendedName>
</protein>
<keyword evidence="3 9" id="KW-0812">Transmembrane</keyword>
<feature type="transmembrane region" description="Helical" evidence="9">
    <location>
        <begin position="900"/>
        <end position="925"/>
    </location>
</feature>
<dbReference type="RefSeq" id="XP_033392577.1">
    <property type="nucleotide sequence ID" value="XM_033541302.1"/>
</dbReference>
<feature type="transmembrane region" description="Helical" evidence="9">
    <location>
        <begin position="277"/>
        <end position="298"/>
    </location>
</feature>
<dbReference type="EMBL" id="ML995511">
    <property type="protein sequence ID" value="KAF2136859.1"/>
    <property type="molecule type" value="Genomic_DNA"/>
</dbReference>
<dbReference type="GO" id="GO:0016887">
    <property type="term" value="F:ATP hydrolysis activity"/>
    <property type="evidence" value="ECO:0007669"/>
    <property type="project" value="InterPro"/>
</dbReference>
<comment type="subcellular location">
    <subcellularLocation>
        <location evidence="1">Membrane</location>
        <topology evidence="1">Multi-pass membrane protein</topology>
    </subcellularLocation>
</comment>
<feature type="transmembrane region" description="Helical" evidence="9">
    <location>
        <begin position="460"/>
        <end position="482"/>
    </location>
</feature>
<organism evidence="12 13">
    <name type="scientific">Aplosporella prunicola CBS 121167</name>
    <dbReference type="NCBI Taxonomy" id="1176127"/>
    <lineage>
        <taxon>Eukaryota</taxon>
        <taxon>Fungi</taxon>
        <taxon>Dikarya</taxon>
        <taxon>Ascomycota</taxon>
        <taxon>Pezizomycotina</taxon>
        <taxon>Dothideomycetes</taxon>
        <taxon>Dothideomycetes incertae sedis</taxon>
        <taxon>Botryosphaeriales</taxon>
        <taxon>Aplosporellaceae</taxon>
        <taxon>Aplosporella</taxon>
    </lineage>
</organism>
<dbReference type="InterPro" id="IPR003439">
    <property type="entry name" value="ABC_transporter-like_ATP-bd"/>
</dbReference>
<dbReference type="CDD" id="cd03244">
    <property type="entry name" value="ABCC_MRP_domain2"/>
    <property type="match status" value="1"/>
</dbReference>
<dbReference type="PROSITE" id="PS50893">
    <property type="entry name" value="ABC_TRANSPORTER_2"/>
    <property type="match status" value="2"/>
</dbReference>
<dbReference type="InterPro" id="IPR027417">
    <property type="entry name" value="P-loop_NTPase"/>
</dbReference>
<dbReference type="InterPro" id="IPR036640">
    <property type="entry name" value="ABC1_TM_sf"/>
</dbReference>
<keyword evidence="5" id="KW-0067">ATP-binding</keyword>
<dbReference type="Gene3D" id="3.40.50.300">
    <property type="entry name" value="P-loop containing nucleotide triphosphate hydrolases"/>
    <property type="match status" value="2"/>
</dbReference>
<dbReference type="OrthoDB" id="6500128at2759"/>
<dbReference type="GeneID" id="54298798"/>
<dbReference type="SMART" id="SM00382">
    <property type="entry name" value="AAA"/>
    <property type="match status" value="2"/>
</dbReference>
<sequence length="1427" mass="156962">MLGLLPQILLVLLAPVRLVTLRRRKIRVAKTSYLGFLKLVTTTLYAASSVLLFVLWVQLEGYKTKTSLVSASFELISSLFIFLLSRFEHTRALRPSHLLQIFLLILFLCNAIRLRTLFLMGYSSPLVVSASVHTGLTGALLLLESLSKRNLLLDKGRRLSPEDTIGLFGQKLFWYLNDLFKRGYRQILKPRDLHTIEEELVSETLRETFMNAWTIIPNKNKKHALAGVVTSVLKRDLLFPVLPRLLSMGTTLAQPFLISAMVSYVQKPTNSNTKNEGYGLIAAFALDYIGLAIFSSWYTQNVARFSVKLRGVLVSTIYEKSLHISSQAVNLDSATVLMNVDVEKVVEGVKNMHEFWATIINSGIGLYILYTHLGSVFVAPLVVFVLSTILSSGAGGEVGKRQISWVAATEKRVTNIAYAVASMKGIRMLGLTEVVHHKLSSLRYDEVVAQRYILKLLARVFIISNVLFQITLFVSYIIFAAIALSKKKQFDFEVLFTSLSALKLVTSPMLLALQSIPQAQSAVASLERIQVYLTTKEHTHPTGHGDALTPSQDGIELESISLVDKPTSEVPAPLEIRNGAFETQQGQTLLQDIDLRIMKGTLTLIIGKVASGKSVLLQSLVGEVNISRGQLITPKTGMSFCAQASWLRNATLRDNILGESPFEQHWYDNVSWACGLQHDFREQKWGDLTKVGSRGISLSGGQKNRISLARALYARKPILIIDDILSGLDNTTENLVFTRVFGKDGLLRKAGCTIILATHSAHFAPQADRLIVLSAGRIVGDGSYNQLAAKQGFLEEHSLHEKSLSASPDDVGKESNFGKHDDAEMTMANVAPVEEEEEEDRRTGDMRTLIYYLGAIGKKHITIYTVLTVLSTIATTGQYVYLQELAKASNTAASLKRGMIVFTILTVIDVAVISVWLGHFTLFFIKRSSLSLHAKQLVSLVHARFSYLTATDIGNITNIFSQDIVLVDRQLVFAWLNTTASIIEQTALFAITIAATPPIAALIPFLGLVSYIIQRVYLRTSRQIRLMDLEAKAPLCTNFLETLAGIITIRAMGWNDAYRARNKKLLDESQVPFYLLNAIQNWLKLVLELMVAGLVVVLVGLAVAIRDKIDAGYLGLALVGAMDLGVAVRILVTSWTDLETALSAVARIRRFATNTPLEEQGLPPQPVDQAWPANGSLEFRDLAAAYSEAGTPVIRNINLSIAPGEKVGICGRTGSGKSSLVAALFGLLHRTDGQICINGVPTDAVLLSVLRSKIVALPQEPFFLQSSSVRANLVPWQMPGVVDERETHVTDESMVLALEKVGLWGKFVEAAGAEGNVLDMRLDSIDALLSQGEKQLFCLARATLQTGKIVVLDEATSSVDPATDTLMQKILREAFADRTVIAIAHRLHTILDFDRVIVMDRGVVAEAGEPGILMKQEGSMFKALVEG</sequence>
<evidence type="ECO:0008006" key="14">
    <source>
        <dbReference type="Google" id="ProtNLM"/>
    </source>
</evidence>
<dbReference type="InterPro" id="IPR003593">
    <property type="entry name" value="AAA+_ATPase"/>
</dbReference>
<feature type="transmembrane region" description="Helical" evidence="9">
    <location>
        <begin position="97"/>
        <end position="114"/>
    </location>
</feature>
<keyword evidence="7 9" id="KW-0472">Membrane</keyword>
<keyword evidence="6 9" id="KW-1133">Transmembrane helix</keyword>
<feature type="domain" description="ABC transporter" evidence="10">
    <location>
        <begin position="574"/>
        <end position="800"/>
    </location>
</feature>
<feature type="domain" description="ABC transmembrane type-1" evidence="11">
    <location>
        <begin position="245"/>
        <end position="521"/>
    </location>
</feature>
<feature type="transmembrane region" description="Helical" evidence="9">
    <location>
        <begin position="999"/>
        <end position="1018"/>
    </location>
</feature>
<name>A0A6A6AY41_9PEZI</name>
<evidence type="ECO:0000256" key="5">
    <source>
        <dbReference type="ARBA" id="ARBA00022840"/>
    </source>
</evidence>
<dbReference type="Pfam" id="PF00005">
    <property type="entry name" value="ABC_tran"/>
    <property type="match status" value="2"/>
</dbReference>
<evidence type="ECO:0000259" key="11">
    <source>
        <dbReference type="PROSITE" id="PS50929"/>
    </source>
</evidence>
<dbReference type="Proteomes" id="UP000799438">
    <property type="component" value="Unassembled WGS sequence"/>
</dbReference>
<evidence type="ECO:0000256" key="1">
    <source>
        <dbReference type="ARBA" id="ARBA00004141"/>
    </source>
</evidence>
<dbReference type="Gene3D" id="1.20.1560.10">
    <property type="entry name" value="ABC transporter type 1, transmembrane domain"/>
    <property type="match status" value="2"/>
</dbReference>
<keyword evidence="4" id="KW-0547">Nucleotide-binding</keyword>
<dbReference type="GO" id="GO:0140359">
    <property type="term" value="F:ABC-type transporter activity"/>
    <property type="evidence" value="ECO:0007669"/>
    <property type="project" value="InterPro"/>
</dbReference>
<dbReference type="SUPFAM" id="SSF90123">
    <property type="entry name" value="ABC transporter transmembrane region"/>
    <property type="match status" value="2"/>
</dbReference>
<dbReference type="Pfam" id="PF24357">
    <property type="entry name" value="TMD0_ABC"/>
    <property type="match status" value="1"/>
</dbReference>
<feature type="transmembrane region" description="Helical" evidence="9">
    <location>
        <begin position="126"/>
        <end position="143"/>
    </location>
</feature>
<feature type="domain" description="ABC transporter" evidence="10">
    <location>
        <begin position="1177"/>
        <end position="1426"/>
    </location>
</feature>
<dbReference type="PANTHER" id="PTHR24223">
    <property type="entry name" value="ATP-BINDING CASSETTE SUB-FAMILY C"/>
    <property type="match status" value="1"/>
</dbReference>
<keyword evidence="13" id="KW-1185">Reference proteome</keyword>
<evidence type="ECO:0000256" key="8">
    <source>
        <dbReference type="ARBA" id="ARBA00023180"/>
    </source>
</evidence>
<dbReference type="PANTHER" id="PTHR24223:SF399">
    <property type="entry name" value="ABC TRANSPORTER ATNG"/>
    <property type="match status" value="1"/>
</dbReference>
<dbReference type="FunFam" id="3.40.50.300:FF:000630">
    <property type="entry name" value="ATP-binding cassette (ABC) transporter, putative"/>
    <property type="match status" value="1"/>
</dbReference>
<evidence type="ECO:0000256" key="6">
    <source>
        <dbReference type="ARBA" id="ARBA00022989"/>
    </source>
</evidence>
<dbReference type="SUPFAM" id="SSF52540">
    <property type="entry name" value="P-loop containing nucleoside triphosphate hydrolases"/>
    <property type="match status" value="2"/>
</dbReference>
<feature type="transmembrane region" description="Helical" evidence="9">
    <location>
        <begin position="1111"/>
        <end position="1132"/>
    </location>
</feature>
<evidence type="ECO:0000256" key="3">
    <source>
        <dbReference type="ARBA" id="ARBA00022692"/>
    </source>
</evidence>
<dbReference type="InterPro" id="IPR050173">
    <property type="entry name" value="ABC_transporter_C-like"/>
</dbReference>
<evidence type="ECO:0000256" key="7">
    <source>
        <dbReference type="ARBA" id="ARBA00023136"/>
    </source>
</evidence>
<feature type="transmembrane region" description="Helical" evidence="9">
    <location>
        <begin position="364"/>
        <end position="391"/>
    </location>
</feature>
<dbReference type="PROSITE" id="PS00211">
    <property type="entry name" value="ABC_TRANSPORTER_1"/>
    <property type="match status" value="2"/>
</dbReference>
<proteinExistence type="predicted"/>
<keyword evidence="8" id="KW-0325">Glycoprotein</keyword>
<gene>
    <name evidence="12" type="ORF">K452DRAFT_292080</name>
</gene>
<dbReference type="CDD" id="cd18580">
    <property type="entry name" value="ABC_6TM_ABCC_D2"/>
    <property type="match status" value="1"/>
</dbReference>
<dbReference type="Pfam" id="PF00664">
    <property type="entry name" value="ABC_membrane"/>
    <property type="match status" value="1"/>
</dbReference>
<evidence type="ECO:0000256" key="9">
    <source>
        <dbReference type="SAM" id="Phobius"/>
    </source>
</evidence>
<dbReference type="PROSITE" id="PS50929">
    <property type="entry name" value="ABC_TM1F"/>
    <property type="match status" value="2"/>
</dbReference>
<feature type="transmembrane region" description="Helical" evidence="9">
    <location>
        <begin position="861"/>
        <end position="880"/>
    </location>
</feature>
<feature type="transmembrane region" description="Helical" evidence="9">
    <location>
        <begin position="68"/>
        <end position="85"/>
    </location>
</feature>
<dbReference type="CDD" id="cd18579">
    <property type="entry name" value="ABC_6TM_ABCC_D1"/>
    <property type="match status" value="1"/>
</dbReference>
<evidence type="ECO:0000259" key="10">
    <source>
        <dbReference type="PROSITE" id="PS50893"/>
    </source>
</evidence>
<accession>A0A6A6AY41</accession>
<reference evidence="12" key="1">
    <citation type="journal article" date="2020" name="Stud. Mycol.">
        <title>101 Dothideomycetes genomes: a test case for predicting lifestyles and emergence of pathogens.</title>
        <authorList>
            <person name="Haridas S."/>
            <person name="Albert R."/>
            <person name="Binder M."/>
            <person name="Bloem J."/>
            <person name="Labutti K."/>
            <person name="Salamov A."/>
            <person name="Andreopoulos B."/>
            <person name="Baker S."/>
            <person name="Barry K."/>
            <person name="Bills G."/>
            <person name="Bluhm B."/>
            <person name="Cannon C."/>
            <person name="Castanera R."/>
            <person name="Culley D."/>
            <person name="Daum C."/>
            <person name="Ezra D."/>
            <person name="Gonzalez J."/>
            <person name="Henrissat B."/>
            <person name="Kuo A."/>
            <person name="Liang C."/>
            <person name="Lipzen A."/>
            <person name="Lutzoni F."/>
            <person name="Magnuson J."/>
            <person name="Mondo S."/>
            <person name="Nolan M."/>
            <person name="Ohm R."/>
            <person name="Pangilinan J."/>
            <person name="Park H.-J."/>
            <person name="Ramirez L."/>
            <person name="Alfaro M."/>
            <person name="Sun H."/>
            <person name="Tritt A."/>
            <person name="Yoshinaga Y."/>
            <person name="Zwiers L.-H."/>
            <person name="Turgeon B."/>
            <person name="Goodwin S."/>
            <person name="Spatafora J."/>
            <person name="Crous P."/>
            <person name="Grigoriev I."/>
        </authorList>
    </citation>
    <scope>NUCLEOTIDE SEQUENCE</scope>
    <source>
        <strain evidence="12">CBS 121167</strain>
    </source>
</reference>
<dbReference type="InterPro" id="IPR011527">
    <property type="entry name" value="ABC1_TM_dom"/>
</dbReference>
<dbReference type="InterPro" id="IPR044746">
    <property type="entry name" value="ABCC_6TM_D1"/>
</dbReference>
<evidence type="ECO:0000313" key="13">
    <source>
        <dbReference type="Proteomes" id="UP000799438"/>
    </source>
</evidence>
<dbReference type="InterPro" id="IPR017871">
    <property type="entry name" value="ABC_transporter-like_CS"/>
</dbReference>
<feature type="domain" description="ABC transmembrane type-1" evidence="11">
    <location>
        <begin position="863"/>
        <end position="1140"/>
    </location>
</feature>
<evidence type="ECO:0000256" key="4">
    <source>
        <dbReference type="ARBA" id="ARBA00022741"/>
    </source>
</evidence>
<evidence type="ECO:0000256" key="2">
    <source>
        <dbReference type="ARBA" id="ARBA00022448"/>
    </source>
</evidence>
<dbReference type="FunFam" id="1.20.1560.10:FF:000055">
    <property type="entry name" value="ABC multidrug transporter (Eurofung)"/>
    <property type="match status" value="1"/>
</dbReference>
<dbReference type="InterPro" id="IPR044726">
    <property type="entry name" value="ABCC_6TM_D2"/>
</dbReference>
<dbReference type="GO" id="GO:0005524">
    <property type="term" value="F:ATP binding"/>
    <property type="evidence" value="ECO:0007669"/>
    <property type="project" value="UniProtKB-KW"/>
</dbReference>
<feature type="transmembrane region" description="Helical" evidence="9">
    <location>
        <begin position="34"/>
        <end position="56"/>
    </location>
</feature>
<evidence type="ECO:0000313" key="12">
    <source>
        <dbReference type="EMBL" id="KAF2136859.1"/>
    </source>
</evidence>
<dbReference type="GO" id="GO:0016020">
    <property type="term" value="C:membrane"/>
    <property type="evidence" value="ECO:0007669"/>
    <property type="project" value="UniProtKB-SubCell"/>
</dbReference>